<sequence length="575" mass="64045">MKPSTKKNSQFFIESWLTSRTAQIKSAPRIPGQDFEHSLFFVPRRTPLCDRILEDEGVFGDVTINEYPLYFIPLEPDVLSLELDDAFEDLYLHKTYTSIFNSAKALMLLQQQYGLFPRITGKGDKGKRLMDALMRMRNEAAAEDASTSMALAPSSIIDNLIIIDRETDLVTPLLTQLTYEGLIDETFGLNNSHVELEASLLGSAGQTPADSTGRSVGVPAAPQAKKRKVLLEGSDRVFSELRNVNFSAVPAILKKTALRIDADFKKKDDCKTVSEMKTYVTKVLGPAQKDRTSLSMHFNIAEVIQKHINTELFEKTLEVQQSLIAGYSSTQQHELLTELIARGASLETVLRLLCLYSCVNTGFKPKDFDLFRREILQGYGYEHVLTLAALEKVALFQSRTVAGSASTAASRTNYDYLRNRLKLFNENINESEPNDIVYVYSVYAPLSVRLVQCVIQKSEMVLAAKGEKTLGPNSAGWKGFEDVVKHVGGKTFDELQKAPQNMLTAKMILDGQNEKKVTVVFFLGGITYTEIAALRWIAQKEGERRQIIIATTGIINGNKIIHAATADAQTKPTPH</sequence>
<dbReference type="SUPFAM" id="SSF56815">
    <property type="entry name" value="Sec1/munc18-like (SM) proteins"/>
    <property type="match status" value="1"/>
</dbReference>
<evidence type="ECO:0000256" key="1">
    <source>
        <dbReference type="ARBA" id="ARBA00009884"/>
    </source>
</evidence>
<dbReference type="InterPro" id="IPR027482">
    <property type="entry name" value="Sec1-like_dom2"/>
</dbReference>
<dbReference type="Gene3D" id="1.25.40.850">
    <property type="match status" value="1"/>
</dbReference>
<dbReference type="AlphaFoldDB" id="A0AAD6J1I8"/>
<dbReference type="PANTHER" id="PTHR11679">
    <property type="entry name" value="VESICLE PROTEIN SORTING-ASSOCIATED"/>
    <property type="match status" value="1"/>
</dbReference>
<reference evidence="2" key="1">
    <citation type="submission" date="2023-01" db="EMBL/GenBank/DDBJ databases">
        <title>The chitinases involved in constricting ring structure development in the nematode-trapping fungus Drechslerella dactyloides.</title>
        <authorList>
            <person name="Wang R."/>
            <person name="Zhang L."/>
            <person name="Tang P."/>
            <person name="Li S."/>
            <person name="Liang L."/>
        </authorList>
    </citation>
    <scope>NUCLEOTIDE SEQUENCE</scope>
    <source>
        <strain evidence="2">YMF1.00031</strain>
    </source>
</reference>
<comment type="similarity">
    <text evidence="1">Belongs to the STXBP/unc-18/SEC1 family.</text>
</comment>
<evidence type="ECO:0000313" key="2">
    <source>
        <dbReference type="EMBL" id="KAJ6262728.1"/>
    </source>
</evidence>
<dbReference type="Gene3D" id="3.40.50.2060">
    <property type="match status" value="1"/>
</dbReference>
<keyword evidence="3" id="KW-1185">Reference proteome</keyword>
<dbReference type="GO" id="GO:0016192">
    <property type="term" value="P:vesicle-mediated transport"/>
    <property type="evidence" value="ECO:0007669"/>
    <property type="project" value="InterPro"/>
</dbReference>
<dbReference type="InterPro" id="IPR001619">
    <property type="entry name" value="Sec1-like"/>
</dbReference>
<protein>
    <submittedName>
        <fullName evidence="2">Vacuolar protein-sorting-associated protein</fullName>
    </submittedName>
</protein>
<comment type="caution">
    <text evidence="2">The sequence shown here is derived from an EMBL/GenBank/DDBJ whole genome shotgun (WGS) entry which is preliminary data.</text>
</comment>
<dbReference type="EMBL" id="JAQGDS010000002">
    <property type="protein sequence ID" value="KAJ6262728.1"/>
    <property type="molecule type" value="Genomic_DNA"/>
</dbReference>
<dbReference type="Proteomes" id="UP001221413">
    <property type="component" value="Unassembled WGS sequence"/>
</dbReference>
<dbReference type="InterPro" id="IPR043155">
    <property type="entry name" value="VPS33_dom3b"/>
</dbReference>
<proteinExistence type="inferred from homology"/>
<gene>
    <name evidence="2" type="ORF">Dda_1284</name>
</gene>
<dbReference type="InterPro" id="IPR043154">
    <property type="entry name" value="Sec-1-like_dom1"/>
</dbReference>
<name>A0AAD6J1I8_DREDA</name>
<dbReference type="Gene3D" id="3.40.50.1910">
    <property type="match status" value="2"/>
</dbReference>
<organism evidence="2 3">
    <name type="scientific">Drechslerella dactyloides</name>
    <name type="common">Nematode-trapping fungus</name>
    <name type="synonym">Arthrobotrys dactyloides</name>
    <dbReference type="NCBI Taxonomy" id="74499"/>
    <lineage>
        <taxon>Eukaryota</taxon>
        <taxon>Fungi</taxon>
        <taxon>Dikarya</taxon>
        <taxon>Ascomycota</taxon>
        <taxon>Pezizomycotina</taxon>
        <taxon>Orbiliomycetes</taxon>
        <taxon>Orbiliales</taxon>
        <taxon>Orbiliaceae</taxon>
        <taxon>Drechslerella</taxon>
    </lineage>
</organism>
<dbReference type="PIRSF" id="PIRSF005715">
    <property type="entry name" value="VPS45_Sec1"/>
    <property type="match status" value="1"/>
</dbReference>
<dbReference type="Pfam" id="PF00995">
    <property type="entry name" value="Sec1"/>
    <property type="match status" value="1"/>
</dbReference>
<dbReference type="InterPro" id="IPR036045">
    <property type="entry name" value="Sec1-like_sf"/>
</dbReference>
<accession>A0AAD6J1I8</accession>
<evidence type="ECO:0000313" key="3">
    <source>
        <dbReference type="Proteomes" id="UP001221413"/>
    </source>
</evidence>